<sequence length="36" mass="4045">MWYSYDFFISIVFFSYELSALFVPAGDSNPSVCPSG</sequence>
<keyword evidence="1" id="KW-0472">Membrane</keyword>
<name>A0A8S5L6C3_9CAUD</name>
<feature type="transmembrane region" description="Helical" evidence="1">
    <location>
        <begin position="7"/>
        <end position="26"/>
    </location>
</feature>
<keyword evidence="1" id="KW-0812">Transmembrane</keyword>
<keyword evidence="1" id="KW-1133">Transmembrane helix</keyword>
<organism evidence="2">
    <name type="scientific">Myoviridae sp. ctOoC8</name>
    <dbReference type="NCBI Taxonomy" id="2823542"/>
    <lineage>
        <taxon>Viruses</taxon>
        <taxon>Duplodnaviria</taxon>
        <taxon>Heunggongvirae</taxon>
        <taxon>Uroviricota</taxon>
        <taxon>Caudoviricetes</taxon>
    </lineage>
</organism>
<reference evidence="2" key="1">
    <citation type="journal article" date="2021" name="Proc. Natl. Acad. Sci. U.S.A.">
        <title>A Catalog of Tens of Thousands of Viruses from Human Metagenomes Reveals Hidden Associations with Chronic Diseases.</title>
        <authorList>
            <person name="Tisza M.J."/>
            <person name="Buck C.B."/>
        </authorList>
    </citation>
    <scope>NUCLEOTIDE SEQUENCE</scope>
    <source>
        <strain evidence="2">CtOoC8</strain>
    </source>
</reference>
<evidence type="ECO:0000256" key="1">
    <source>
        <dbReference type="SAM" id="Phobius"/>
    </source>
</evidence>
<proteinExistence type="predicted"/>
<accession>A0A8S5L6C3</accession>
<evidence type="ECO:0000313" key="2">
    <source>
        <dbReference type="EMBL" id="DAD65321.1"/>
    </source>
</evidence>
<dbReference type="EMBL" id="BK014641">
    <property type="protein sequence ID" value="DAD65321.1"/>
    <property type="molecule type" value="Genomic_DNA"/>
</dbReference>
<protein>
    <submittedName>
        <fullName evidence="2">Uncharacterized protein</fullName>
    </submittedName>
</protein>